<protein>
    <recommendedName>
        <fullName evidence="2">Tr-type G domain-containing protein</fullName>
    </recommendedName>
</protein>
<gene>
    <name evidence="3" type="ORF">FGIG_05636</name>
</gene>
<organism evidence="3 4">
    <name type="scientific">Fasciola gigantica</name>
    <name type="common">Giant liver fluke</name>
    <dbReference type="NCBI Taxonomy" id="46835"/>
    <lineage>
        <taxon>Eukaryota</taxon>
        <taxon>Metazoa</taxon>
        <taxon>Spiralia</taxon>
        <taxon>Lophotrochozoa</taxon>
        <taxon>Platyhelminthes</taxon>
        <taxon>Trematoda</taxon>
        <taxon>Digenea</taxon>
        <taxon>Plagiorchiida</taxon>
        <taxon>Echinostomata</taxon>
        <taxon>Echinostomatoidea</taxon>
        <taxon>Fasciolidae</taxon>
        <taxon>Fasciola</taxon>
    </lineage>
</organism>
<dbReference type="STRING" id="46835.A0A504YP34"/>
<evidence type="ECO:0000313" key="4">
    <source>
        <dbReference type="Proteomes" id="UP000316759"/>
    </source>
</evidence>
<evidence type="ECO:0000313" key="3">
    <source>
        <dbReference type="EMBL" id="TPP62081.1"/>
    </source>
</evidence>
<dbReference type="AlphaFoldDB" id="A0A504YP34"/>
<proteinExistence type="predicted"/>
<dbReference type="GO" id="GO:0005525">
    <property type="term" value="F:GTP binding"/>
    <property type="evidence" value="ECO:0007669"/>
    <property type="project" value="InterPro"/>
</dbReference>
<accession>A0A504YP34</accession>
<reference evidence="3 4" key="1">
    <citation type="submission" date="2019-04" db="EMBL/GenBank/DDBJ databases">
        <title>Annotation for the trematode Fasciola gigantica.</title>
        <authorList>
            <person name="Choi Y.-J."/>
        </authorList>
    </citation>
    <scope>NUCLEOTIDE SEQUENCE [LARGE SCALE GENOMIC DNA]</scope>
    <source>
        <strain evidence="3">Uganda_cow_1</strain>
    </source>
</reference>
<feature type="domain" description="Tr-type G" evidence="2">
    <location>
        <begin position="37"/>
        <end position="126"/>
    </location>
</feature>
<name>A0A504YP34_FASGI</name>
<dbReference type="InterPro" id="IPR027417">
    <property type="entry name" value="P-loop_NTPase"/>
</dbReference>
<dbReference type="InterPro" id="IPR000795">
    <property type="entry name" value="T_Tr_GTP-bd_dom"/>
</dbReference>
<dbReference type="Pfam" id="PF00009">
    <property type="entry name" value="GTP_EFTU"/>
    <property type="match status" value="1"/>
</dbReference>
<sequence>MLSLSIILITVNSHLWIVISNRPVRISTQKTIKIYDADILLMEAERNLSIKSTPVTLSVQCMCEKMYLFNILDIPGYVNDSDKTMTDFGVTDVLCLVPNTTEDELLGTKLPLRRSLQDRLPVIRCVDEKDY</sequence>
<evidence type="ECO:0000259" key="2">
    <source>
        <dbReference type="Pfam" id="PF00009"/>
    </source>
</evidence>
<keyword evidence="4" id="KW-1185">Reference proteome</keyword>
<comment type="caution">
    <text evidence="3">The sequence shown here is derived from an EMBL/GenBank/DDBJ whole genome shotgun (WGS) entry which is preliminary data.</text>
</comment>
<evidence type="ECO:0000256" key="1">
    <source>
        <dbReference type="SAM" id="SignalP"/>
    </source>
</evidence>
<dbReference type="Gene3D" id="3.40.50.300">
    <property type="entry name" value="P-loop containing nucleotide triphosphate hydrolases"/>
    <property type="match status" value="1"/>
</dbReference>
<keyword evidence="1" id="KW-0732">Signal</keyword>
<dbReference type="GO" id="GO:0003924">
    <property type="term" value="F:GTPase activity"/>
    <property type="evidence" value="ECO:0007669"/>
    <property type="project" value="InterPro"/>
</dbReference>
<feature type="signal peptide" evidence="1">
    <location>
        <begin position="1"/>
        <end position="20"/>
    </location>
</feature>
<dbReference type="EMBL" id="SUNJ01007330">
    <property type="protein sequence ID" value="TPP62081.1"/>
    <property type="molecule type" value="Genomic_DNA"/>
</dbReference>
<feature type="chain" id="PRO_5021237783" description="Tr-type G domain-containing protein" evidence="1">
    <location>
        <begin position="21"/>
        <end position="131"/>
    </location>
</feature>
<dbReference type="Proteomes" id="UP000316759">
    <property type="component" value="Unassembled WGS sequence"/>
</dbReference>
<dbReference type="SUPFAM" id="SSF52540">
    <property type="entry name" value="P-loop containing nucleoside triphosphate hydrolases"/>
    <property type="match status" value="1"/>
</dbReference>